<dbReference type="EMBL" id="BSXN01001416">
    <property type="protein sequence ID" value="GME72977.1"/>
    <property type="molecule type" value="Genomic_DNA"/>
</dbReference>
<evidence type="ECO:0000256" key="3">
    <source>
        <dbReference type="RuleBase" id="RU000363"/>
    </source>
</evidence>
<dbReference type="InterPro" id="IPR002347">
    <property type="entry name" value="SDR_fam"/>
</dbReference>
<evidence type="ECO:0000313" key="4">
    <source>
        <dbReference type="EMBL" id="GME72977.1"/>
    </source>
</evidence>
<dbReference type="CDD" id="cd05339">
    <property type="entry name" value="17beta-HSDXI-like_SDR_c"/>
    <property type="match status" value="1"/>
</dbReference>
<dbReference type="GO" id="GO:0016616">
    <property type="term" value="F:oxidoreductase activity, acting on the CH-OH group of donors, NAD or NADP as acceptor"/>
    <property type="evidence" value="ECO:0007669"/>
    <property type="project" value="TreeGrafter"/>
</dbReference>
<keyword evidence="5" id="KW-1185">Reference proteome</keyword>
<proteinExistence type="inferred from homology"/>
<dbReference type="SUPFAM" id="SSF51735">
    <property type="entry name" value="NAD(P)-binding Rossmann-fold domains"/>
    <property type="match status" value="1"/>
</dbReference>
<gene>
    <name evidence="4" type="ORF">Cboi02_000384300</name>
</gene>
<comment type="similarity">
    <text evidence="1 3">Belongs to the short-chain dehydrogenases/reductases (SDR) family.</text>
</comment>
<dbReference type="Pfam" id="PF00106">
    <property type="entry name" value="adh_short"/>
    <property type="match status" value="1"/>
</dbReference>
<organism evidence="4 5">
    <name type="scientific">Candida boidinii</name>
    <name type="common">Yeast</name>
    <dbReference type="NCBI Taxonomy" id="5477"/>
    <lineage>
        <taxon>Eukaryota</taxon>
        <taxon>Fungi</taxon>
        <taxon>Dikarya</taxon>
        <taxon>Ascomycota</taxon>
        <taxon>Saccharomycotina</taxon>
        <taxon>Pichiomycetes</taxon>
        <taxon>Pichiales</taxon>
        <taxon>Pichiaceae</taxon>
        <taxon>Ogataea</taxon>
        <taxon>Ogataea/Candida clade</taxon>
    </lineage>
</organism>
<comment type="caution">
    <text evidence="4">The sequence shown here is derived from an EMBL/GenBank/DDBJ whole genome shotgun (WGS) entry which is preliminary data.</text>
</comment>
<dbReference type="InterPro" id="IPR036291">
    <property type="entry name" value="NAD(P)-bd_dom_sf"/>
</dbReference>
<reference evidence="4" key="1">
    <citation type="submission" date="2023-04" db="EMBL/GenBank/DDBJ databases">
        <title>Candida boidinii NBRC 10035.</title>
        <authorList>
            <person name="Ichikawa N."/>
            <person name="Sato H."/>
            <person name="Tonouchi N."/>
        </authorList>
    </citation>
    <scope>NUCLEOTIDE SEQUENCE</scope>
    <source>
        <strain evidence="4">NBRC 10035</strain>
    </source>
</reference>
<dbReference type="Proteomes" id="UP001165120">
    <property type="component" value="Unassembled WGS sequence"/>
</dbReference>
<dbReference type="PANTHER" id="PTHR24322:SF736">
    <property type="entry name" value="RETINOL DEHYDROGENASE 10"/>
    <property type="match status" value="1"/>
</dbReference>
<evidence type="ECO:0000256" key="1">
    <source>
        <dbReference type="ARBA" id="ARBA00006484"/>
    </source>
</evidence>
<dbReference type="Gene3D" id="3.40.50.720">
    <property type="entry name" value="NAD(P)-binding Rossmann-like Domain"/>
    <property type="match status" value="1"/>
</dbReference>
<dbReference type="PANTHER" id="PTHR24322">
    <property type="entry name" value="PKSB"/>
    <property type="match status" value="1"/>
</dbReference>
<evidence type="ECO:0000313" key="5">
    <source>
        <dbReference type="Proteomes" id="UP001165120"/>
    </source>
</evidence>
<evidence type="ECO:0000256" key="2">
    <source>
        <dbReference type="ARBA" id="ARBA00023002"/>
    </source>
</evidence>
<accession>A0A9W6WHE0</accession>
<keyword evidence="2" id="KW-0560">Oxidoreductase</keyword>
<name>A0A9W6WHE0_CANBO</name>
<protein>
    <submittedName>
        <fullName evidence="4">Unnamed protein product</fullName>
    </submittedName>
</protein>
<dbReference type="PRINTS" id="PR00080">
    <property type="entry name" value="SDRFAMILY"/>
</dbReference>
<sequence>MTGPLTISLYRFNKSYKLLSDLLVGMMFDPLIDIVLITGGATGLGREITKLFIQANAKVVVFDIVVPEPDSDDYVSGVHYYKCDVSSRKEITQNAEIVKQEVGPVTILINNAGITSGKTVLDLSFDEIENTLAVNLLSNFYTTKLFLPGMLELKRGYIVTIGSILGYMSPARLSVYGASKSGLIAFHESLTYELGPPSFNNTGVKTLLICPGQMKTTMFNGVKTPSSLLAPELDPKVVAKVVFDSVSLGRRGEIKIPFYGNILPIMRAFPWPITQSVRYFSGMDASMKRFVGKTRVIASHQNLAIMKSALLNSASRLSFFTDPDASSIDKLSSEISVTPSNQAKIKA</sequence>
<dbReference type="PRINTS" id="PR00081">
    <property type="entry name" value="GDHRDH"/>
</dbReference>
<dbReference type="AlphaFoldDB" id="A0A9W6WHE0"/>